<feature type="region of interest" description="Disordered" evidence="1">
    <location>
        <begin position="22"/>
        <end position="42"/>
    </location>
</feature>
<feature type="compositionally biased region" description="Pro residues" evidence="1">
    <location>
        <begin position="99"/>
        <end position="110"/>
    </location>
</feature>
<dbReference type="RefSeq" id="WP_123737963.1">
    <property type="nucleotide sequence ID" value="NZ_RKHQ01000001.1"/>
</dbReference>
<evidence type="ECO:0000313" key="3">
    <source>
        <dbReference type="Proteomes" id="UP000275356"/>
    </source>
</evidence>
<comment type="caution">
    <text evidence="2">The sequence shown here is derived from an EMBL/GenBank/DDBJ whole genome shotgun (WGS) entry which is preliminary data.</text>
</comment>
<sequence>MTTTYHLYLGDEPVLDLRDEPGILVSTSAPPPRPGQGPVTHPFATATFRTAATEGALGAMLRGAPDLGSFLDAAIEAGYRVERDAPPAPDADPADPDPPDAASPPGSPWP</sequence>
<dbReference type="AlphaFoldDB" id="A0A3N2D7C6"/>
<dbReference type="EMBL" id="RKHQ01000001">
    <property type="protein sequence ID" value="ROR95677.1"/>
    <property type="molecule type" value="Genomic_DNA"/>
</dbReference>
<feature type="region of interest" description="Disordered" evidence="1">
    <location>
        <begin position="81"/>
        <end position="110"/>
    </location>
</feature>
<keyword evidence="3" id="KW-1185">Reference proteome</keyword>
<protein>
    <submittedName>
        <fullName evidence="2">Uncharacterized protein</fullName>
    </submittedName>
</protein>
<dbReference type="OrthoDB" id="5007950at2"/>
<reference evidence="2 3" key="1">
    <citation type="submission" date="2018-11" db="EMBL/GenBank/DDBJ databases">
        <title>Sequencing the genomes of 1000 actinobacteria strains.</title>
        <authorList>
            <person name="Klenk H.-P."/>
        </authorList>
    </citation>
    <scope>NUCLEOTIDE SEQUENCE [LARGE SCALE GENOMIC DNA]</scope>
    <source>
        <strain evidence="2 3">DSM 13521</strain>
    </source>
</reference>
<dbReference type="Proteomes" id="UP000275356">
    <property type="component" value="Unassembled WGS sequence"/>
</dbReference>
<name>A0A3N2D7C6_9MICO</name>
<accession>A0A3N2D7C6</accession>
<evidence type="ECO:0000313" key="2">
    <source>
        <dbReference type="EMBL" id="ROR95677.1"/>
    </source>
</evidence>
<organism evidence="2 3">
    <name type="scientific">Salana multivorans</name>
    <dbReference type="NCBI Taxonomy" id="120377"/>
    <lineage>
        <taxon>Bacteria</taxon>
        <taxon>Bacillati</taxon>
        <taxon>Actinomycetota</taxon>
        <taxon>Actinomycetes</taxon>
        <taxon>Micrococcales</taxon>
        <taxon>Beutenbergiaceae</taxon>
        <taxon>Salana</taxon>
    </lineage>
</organism>
<proteinExistence type="predicted"/>
<gene>
    <name evidence="2" type="ORF">EDD28_0239</name>
</gene>
<evidence type="ECO:0000256" key="1">
    <source>
        <dbReference type="SAM" id="MobiDB-lite"/>
    </source>
</evidence>